<feature type="region of interest" description="Disordered" evidence="6">
    <location>
        <begin position="136"/>
        <end position="177"/>
    </location>
</feature>
<reference evidence="7" key="1">
    <citation type="submission" date="2023-04" db="EMBL/GenBank/DDBJ databases">
        <title>Chromosome-level genome of Chaenocephalus aceratus.</title>
        <authorList>
            <person name="Park H."/>
        </authorList>
    </citation>
    <scope>NUCLEOTIDE SEQUENCE</scope>
    <source>
        <strain evidence="7">DE</strain>
        <tissue evidence="7">Muscle</tissue>
    </source>
</reference>
<keyword evidence="2" id="KW-0479">Metal-binding</keyword>
<evidence type="ECO:0000256" key="6">
    <source>
        <dbReference type="SAM" id="MobiDB-lite"/>
    </source>
</evidence>
<evidence type="ECO:0000256" key="1">
    <source>
        <dbReference type="ARBA" id="ARBA00004123"/>
    </source>
</evidence>
<dbReference type="Proteomes" id="UP001228049">
    <property type="component" value="Unassembled WGS sequence"/>
</dbReference>
<evidence type="ECO:0000256" key="3">
    <source>
        <dbReference type="ARBA" id="ARBA00022771"/>
    </source>
</evidence>
<dbReference type="SUPFAM" id="SSF53098">
    <property type="entry name" value="Ribonuclease H-like"/>
    <property type="match status" value="1"/>
</dbReference>
<dbReference type="AlphaFoldDB" id="A0AAD9CBR7"/>
<sequence length="177" mass="19907">MGDEECGSTDPCNAERHTAENLAEGLRSATESWGILEKVTACVHDNASNVTLANNEYLDWDSSPCYAHTLQLAINDGFKLKPIHHIVAGASRLVSHFHHSTVATQALCQKQVDQTLPDHRLIQYCRTRWNSIYDMFDRTPNQRSPRRTPLSLNQRGGLQRGGLQRPRDHDTTTSLQC</sequence>
<feature type="compositionally biased region" description="Low complexity" evidence="6">
    <location>
        <begin position="152"/>
        <end position="164"/>
    </location>
</feature>
<evidence type="ECO:0000313" key="7">
    <source>
        <dbReference type="EMBL" id="KAK1897841.1"/>
    </source>
</evidence>
<dbReference type="GO" id="GO:0008270">
    <property type="term" value="F:zinc ion binding"/>
    <property type="evidence" value="ECO:0007669"/>
    <property type="project" value="UniProtKB-KW"/>
</dbReference>
<gene>
    <name evidence="7" type="ORF">KUDE01_017372</name>
</gene>
<dbReference type="InterPro" id="IPR052035">
    <property type="entry name" value="ZnF_BED_domain_contain"/>
</dbReference>
<accession>A0AAD9CBR7</accession>
<keyword evidence="8" id="KW-1185">Reference proteome</keyword>
<keyword evidence="5" id="KW-0539">Nucleus</keyword>
<dbReference type="PANTHER" id="PTHR46481">
    <property type="entry name" value="ZINC FINGER BED DOMAIN-CONTAINING PROTEIN 4"/>
    <property type="match status" value="1"/>
</dbReference>
<comment type="caution">
    <text evidence="7">The sequence shown here is derived from an EMBL/GenBank/DDBJ whole genome shotgun (WGS) entry which is preliminary data.</text>
</comment>
<dbReference type="PANTHER" id="PTHR46481:SF10">
    <property type="entry name" value="ZINC FINGER BED DOMAIN-CONTAINING PROTEIN 39"/>
    <property type="match status" value="1"/>
</dbReference>
<evidence type="ECO:0000256" key="4">
    <source>
        <dbReference type="ARBA" id="ARBA00022833"/>
    </source>
</evidence>
<evidence type="ECO:0000256" key="5">
    <source>
        <dbReference type="ARBA" id="ARBA00023242"/>
    </source>
</evidence>
<keyword evidence="3" id="KW-0863">Zinc-finger</keyword>
<organism evidence="7 8">
    <name type="scientific">Dissostichus eleginoides</name>
    <name type="common">Patagonian toothfish</name>
    <name type="synonym">Dissostichus amissus</name>
    <dbReference type="NCBI Taxonomy" id="100907"/>
    <lineage>
        <taxon>Eukaryota</taxon>
        <taxon>Metazoa</taxon>
        <taxon>Chordata</taxon>
        <taxon>Craniata</taxon>
        <taxon>Vertebrata</taxon>
        <taxon>Euteleostomi</taxon>
        <taxon>Actinopterygii</taxon>
        <taxon>Neopterygii</taxon>
        <taxon>Teleostei</taxon>
        <taxon>Neoteleostei</taxon>
        <taxon>Acanthomorphata</taxon>
        <taxon>Eupercaria</taxon>
        <taxon>Perciformes</taxon>
        <taxon>Notothenioidei</taxon>
        <taxon>Nototheniidae</taxon>
        <taxon>Dissostichus</taxon>
    </lineage>
</organism>
<name>A0AAD9CBR7_DISEL</name>
<dbReference type="InterPro" id="IPR012337">
    <property type="entry name" value="RNaseH-like_sf"/>
</dbReference>
<comment type="subcellular location">
    <subcellularLocation>
        <location evidence="1">Nucleus</location>
    </subcellularLocation>
</comment>
<proteinExistence type="predicted"/>
<evidence type="ECO:0000313" key="8">
    <source>
        <dbReference type="Proteomes" id="UP001228049"/>
    </source>
</evidence>
<protein>
    <submittedName>
        <fullName evidence="7">Zinc finger BED domain containing protein 1</fullName>
    </submittedName>
</protein>
<dbReference type="EMBL" id="JASDAP010000008">
    <property type="protein sequence ID" value="KAK1897841.1"/>
    <property type="molecule type" value="Genomic_DNA"/>
</dbReference>
<dbReference type="GO" id="GO:0005634">
    <property type="term" value="C:nucleus"/>
    <property type="evidence" value="ECO:0007669"/>
    <property type="project" value="UniProtKB-SubCell"/>
</dbReference>
<keyword evidence="4" id="KW-0862">Zinc</keyword>
<evidence type="ECO:0000256" key="2">
    <source>
        <dbReference type="ARBA" id="ARBA00022723"/>
    </source>
</evidence>